<dbReference type="RefSeq" id="WP_210643882.1">
    <property type="nucleotide sequence ID" value="NZ_JAGFBU010000001.1"/>
</dbReference>
<evidence type="ECO:0000313" key="3">
    <source>
        <dbReference type="Proteomes" id="UP000674217"/>
    </source>
</evidence>
<proteinExistence type="predicted"/>
<evidence type="ECO:0000256" key="1">
    <source>
        <dbReference type="SAM" id="Phobius"/>
    </source>
</evidence>
<protein>
    <submittedName>
        <fullName evidence="2">Uncharacterized protein</fullName>
    </submittedName>
</protein>
<evidence type="ECO:0000313" key="2">
    <source>
        <dbReference type="EMBL" id="MBP4140216.1"/>
    </source>
</evidence>
<organism evidence="2 3">
    <name type="scientific">Flavobacterium flabelliforme</name>
    <dbReference type="NCBI Taxonomy" id="2816119"/>
    <lineage>
        <taxon>Bacteria</taxon>
        <taxon>Pseudomonadati</taxon>
        <taxon>Bacteroidota</taxon>
        <taxon>Flavobacteriia</taxon>
        <taxon>Flavobacteriales</taxon>
        <taxon>Flavobacteriaceae</taxon>
        <taxon>Flavobacterium</taxon>
    </lineage>
</organism>
<keyword evidence="1" id="KW-1133">Transmembrane helix</keyword>
<comment type="caution">
    <text evidence="2">The sequence shown here is derived from an EMBL/GenBank/DDBJ whole genome shotgun (WGS) entry which is preliminary data.</text>
</comment>
<accession>A0ABS5CNM4</accession>
<sequence length="138" mass="15905">MKTFKLENETKIESGFKTPDNYFDNFSAKMMERLPMNEPKVISIFQKRKNLFLLIAAILVLALLVPTLYNYSTTQKSNMDAAALENYITYQTNVNQYDLINVLETEDINNIKISMVIEDKAIEDVLSLNSNLENLILE</sequence>
<feature type="transmembrane region" description="Helical" evidence="1">
    <location>
        <begin position="50"/>
        <end position="69"/>
    </location>
</feature>
<keyword evidence="3" id="KW-1185">Reference proteome</keyword>
<name>A0ABS5CNM4_9FLAO</name>
<dbReference type="EMBL" id="JAGFBU010000001">
    <property type="protein sequence ID" value="MBP4140216.1"/>
    <property type="molecule type" value="Genomic_DNA"/>
</dbReference>
<reference evidence="2 3" key="1">
    <citation type="submission" date="2021-03" db="EMBL/GenBank/DDBJ databases">
        <title>Flavobacterium Flabelliformis Sp. Nov. And Flavobacterium Geliluteum Sp. Nov., Two Novel Multidrug Resistant Psychrophilic Species Isolated From Antarctica.</title>
        <authorList>
            <person name="Kralova S."/>
            <person name="Busse H.J."/>
            <person name="Bezdicek M."/>
            <person name="Nykrynova M."/>
            <person name="Kroupova E."/>
            <person name="Krsek D."/>
            <person name="Sedlacek I."/>
        </authorList>
    </citation>
    <scope>NUCLEOTIDE SEQUENCE [LARGE SCALE GENOMIC DNA]</scope>
    <source>
        <strain evidence="2 3">P4023</strain>
    </source>
</reference>
<keyword evidence="1" id="KW-0472">Membrane</keyword>
<keyword evidence="1" id="KW-0812">Transmembrane</keyword>
<dbReference type="Proteomes" id="UP000674217">
    <property type="component" value="Unassembled WGS sequence"/>
</dbReference>
<gene>
    <name evidence="2" type="ORF">J3S90_00160</name>
</gene>